<keyword evidence="2 5" id="KW-0808">Transferase</keyword>
<accession>A0A376B336</accession>
<dbReference type="InterPro" id="IPR029063">
    <property type="entry name" value="SAM-dependent_MTases_sf"/>
</dbReference>
<feature type="region of interest" description="Disordered" evidence="6">
    <location>
        <begin position="371"/>
        <end position="396"/>
    </location>
</feature>
<feature type="domain" description="SAM-dependent MTase RsmB/NOP-type" evidence="7">
    <location>
        <begin position="162"/>
        <end position="517"/>
    </location>
</feature>
<dbReference type="PANTHER" id="PTHR22807:SF4">
    <property type="entry name" value="28S RRNA (CYTOSINE-C(5))-METHYLTRANSFERASE"/>
    <property type="match status" value="1"/>
</dbReference>
<feature type="active site" description="Nucleophile" evidence="5">
    <location>
        <position position="433"/>
    </location>
</feature>
<dbReference type="Gene3D" id="3.30.70.1170">
    <property type="entry name" value="Sun protein, domain 3"/>
    <property type="match status" value="1"/>
</dbReference>
<dbReference type="PROSITE" id="PS51686">
    <property type="entry name" value="SAM_MT_RSMB_NOP"/>
    <property type="match status" value="1"/>
</dbReference>
<dbReference type="InterPro" id="IPR023267">
    <property type="entry name" value="RCMT"/>
</dbReference>
<dbReference type="GO" id="GO:0008173">
    <property type="term" value="F:RNA methyltransferase activity"/>
    <property type="evidence" value="ECO:0007669"/>
    <property type="project" value="InterPro"/>
</dbReference>
<dbReference type="Pfam" id="PF01189">
    <property type="entry name" value="Methyltr_RsmB-F"/>
    <property type="match status" value="1"/>
</dbReference>
<evidence type="ECO:0000313" key="8">
    <source>
        <dbReference type="EMBL" id="SSD59022.1"/>
    </source>
</evidence>
<evidence type="ECO:0000256" key="2">
    <source>
        <dbReference type="ARBA" id="ARBA00022679"/>
    </source>
</evidence>
<dbReference type="GO" id="GO:0070475">
    <property type="term" value="P:rRNA base methylation"/>
    <property type="evidence" value="ECO:0007669"/>
    <property type="project" value="TreeGrafter"/>
</dbReference>
<evidence type="ECO:0000256" key="6">
    <source>
        <dbReference type="SAM" id="MobiDB-lite"/>
    </source>
</evidence>
<feature type="binding site" evidence="5">
    <location>
        <position position="304"/>
    </location>
    <ligand>
        <name>S-adenosyl-L-methionine</name>
        <dbReference type="ChEBI" id="CHEBI:59789"/>
    </ligand>
</feature>
<evidence type="ECO:0000256" key="3">
    <source>
        <dbReference type="ARBA" id="ARBA00022691"/>
    </source>
</evidence>
<dbReference type="PANTHER" id="PTHR22807">
    <property type="entry name" value="NOP2 YEAST -RELATED NOL1/NOP2/FMU SUN DOMAIN-CONTAINING"/>
    <property type="match status" value="1"/>
</dbReference>
<dbReference type="VEuPathDB" id="FungiDB:SCODWIG_00783"/>
<reference evidence="9" key="1">
    <citation type="submission" date="2018-06" db="EMBL/GenBank/DDBJ databases">
        <authorList>
            <person name="Guldener U."/>
        </authorList>
    </citation>
    <scope>NUCLEOTIDE SEQUENCE [LARGE SCALE GENOMIC DNA]</scope>
    <source>
        <strain evidence="9">UTAD17</strain>
    </source>
</reference>
<feature type="compositionally biased region" description="Acidic residues" evidence="6">
    <location>
        <begin position="377"/>
        <end position="392"/>
    </location>
</feature>
<organism evidence="8 9">
    <name type="scientific">Saccharomycodes ludwigii</name>
    <dbReference type="NCBI Taxonomy" id="36035"/>
    <lineage>
        <taxon>Eukaryota</taxon>
        <taxon>Fungi</taxon>
        <taxon>Dikarya</taxon>
        <taxon>Ascomycota</taxon>
        <taxon>Saccharomycotina</taxon>
        <taxon>Saccharomycetes</taxon>
        <taxon>Saccharomycodales</taxon>
        <taxon>Saccharomycodaceae</taxon>
        <taxon>Saccharomycodes</taxon>
    </lineage>
</organism>
<comment type="similarity">
    <text evidence="5">Belongs to the class I-like SAM-binding methyltransferase superfamily. RsmB/NOP family.</text>
</comment>
<evidence type="ECO:0000256" key="4">
    <source>
        <dbReference type="ARBA" id="ARBA00022884"/>
    </source>
</evidence>
<keyword evidence="1 5" id="KW-0489">Methyltransferase</keyword>
<protein>
    <recommendedName>
        <fullName evidence="7">SAM-dependent MTase RsmB/NOP-type domain-containing protein</fullName>
    </recommendedName>
</protein>
<evidence type="ECO:0000259" key="7">
    <source>
        <dbReference type="PROSITE" id="PS51686"/>
    </source>
</evidence>
<feature type="binding site" evidence="5">
    <location>
        <begin position="266"/>
        <end position="272"/>
    </location>
    <ligand>
        <name>S-adenosyl-L-methionine</name>
        <dbReference type="ChEBI" id="CHEBI:59789"/>
    </ligand>
</feature>
<dbReference type="Proteomes" id="UP000262825">
    <property type="component" value="Unassembled WGS sequence"/>
</dbReference>
<dbReference type="InterPro" id="IPR049560">
    <property type="entry name" value="MeTrfase_RsmB-F_NOP2_cat"/>
</dbReference>
<dbReference type="AlphaFoldDB" id="A0A376B336"/>
<dbReference type="GO" id="GO:0003723">
    <property type="term" value="F:RNA binding"/>
    <property type="evidence" value="ECO:0007669"/>
    <property type="project" value="UniProtKB-UniRule"/>
</dbReference>
<keyword evidence="4 5" id="KW-0694">RNA-binding</keyword>
<dbReference type="InterPro" id="IPR048889">
    <property type="entry name" value="NSUN5_RCM1_N"/>
</dbReference>
<evidence type="ECO:0000256" key="5">
    <source>
        <dbReference type="PROSITE-ProRule" id="PRU01023"/>
    </source>
</evidence>
<sequence>MNLYRDATWVYEDLLNASKTTKRTSGSLQSIVLNSCKRYKLKSNPKHIFALVNSVYSYSELLNYMYTRSKIDKDIPLRKKKVDGIDNVDTKNKKVKIYSEITLKLLIHDLFLSKSKRIQMGKHPIKDFVIKHKTRLNSELVRFKIKHKISKNEDAKNINNNIDAFSDITPVRWFRLNLVKIDDIENCVSELRKKYINRVSHWEEIKDNTDIYYDEFIPNLFGVLPSSKLTSHELYKRGKIIIQDRASCFPAHILNPKHNDIIIDSCSAPGNKTTHIASYIFGDTHRPAVNEKNSDPSYQIFAFEKDAERGKTLAKMLRIAGCEKLVKINIGDFTKLATPQDYTQVTGFIVDPTCSGSGIFGRKIVDKLNKDKRDKEGEEGEEEQEQEQEQESIDSKDEIERKNRLIKLSSFQFEIVKYALSFPNAKKLVYSTCSIHPEENERVVIDLLLDKQVKKQGWKLRPRSEVIPDWPRRGLLQEFEQVFPKDEEATALAESCIRALPKKDGGIGFFAVCFERN</sequence>
<dbReference type="Gene3D" id="3.40.50.150">
    <property type="entry name" value="Vaccinia Virus protein VP39"/>
    <property type="match status" value="1"/>
</dbReference>
<dbReference type="PRINTS" id="PR02008">
    <property type="entry name" value="RCMTFAMILY"/>
</dbReference>
<dbReference type="Pfam" id="PF21153">
    <property type="entry name" value="NSUN5_N"/>
    <property type="match status" value="1"/>
</dbReference>
<keyword evidence="9" id="KW-1185">Reference proteome</keyword>
<evidence type="ECO:0000256" key="1">
    <source>
        <dbReference type="ARBA" id="ARBA00022603"/>
    </source>
</evidence>
<gene>
    <name evidence="8" type="ORF">SCODWIG_00783</name>
</gene>
<dbReference type="EMBL" id="UFAJ01000078">
    <property type="protein sequence ID" value="SSD59022.1"/>
    <property type="molecule type" value="Genomic_DNA"/>
</dbReference>
<keyword evidence="3 5" id="KW-0949">S-adenosyl-L-methionine</keyword>
<dbReference type="SUPFAM" id="SSF53335">
    <property type="entry name" value="S-adenosyl-L-methionine-dependent methyltransferases"/>
    <property type="match status" value="1"/>
</dbReference>
<name>A0A376B336_9ASCO</name>
<evidence type="ECO:0000313" key="9">
    <source>
        <dbReference type="Proteomes" id="UP000262825"/>
    </source>
</evidence>
<proteinExistence type="inferred from homology"/>
<dbReference type="InterPro" id="IPR001678">
    <property type="entry name" value="MeTrfase_RsmB-F_NOP2_dom"/>
</dbReference>
<dbReference type="GO" id="GO:0005730">
    <property type="term" value="C:nucleolus"/>
    <property type="evidence" value="ECO:0007669"/>
    <property type="project" value="TreeGrafter"/>
</dbReference>
<feature type="binding site" evidence="5">
    <location>
        <position position="351"/>
    </location>
    <ligand>
        <name>S-adenosyl-L-methionine</name>
        <dbReference type="ChEBI" id="CHEBI:59789"/>
    </ligand>
</feature>
<feature type="binding site" evidence="5">
    <location>
        <position position="332"/>
    </location>
    <ligand>
        <name>S-adenosyl-L-methionine</name>
        <dbReference type="ChEBI" id="CHEBI:59789"/>
    </ligand>
</feature>